<gene>
    <name evidence="10" type="ORF">P879_03138</name>
</gene>
<feature type="compositionally biased region" description="Polar residues" evidence="7">
    <location>
        <begin position="722"/>
        <end position="741"/>
    </location>
</feature>
<feature type="compositionally biased region" description="Polar residues" evidence="7">
    <location>
        <begin position="1630"/>
        <end position="1643"/>
    </location>
</feature>
<evidence type="ECO:0000256" key="7">
    <source>
        <dbReference type="SAM" id="MobiDB-lite"/>
    </source>
</evidence>
<dbReference type="InterPro" id="IPR035979">
    <property type="entry name" value="RBD_domain_sf"/>
</dbReference>
<comment type="similarity">
    <text evidence="2">Belongs to the RRM Spen family.</text>
</comment>
<feature type="compositionally biased region" description="Basic and acidic residues" evidence="7">
    <location>
        <begin position="1122"/>
        <end position="1139"/>
    </location>
</feature>
<feature type="domain" description="RRM" evidence="8">
    <location>
        <begin position="5"/>
        <end position="77"/>
    </location>
</feature>
<evidence type="ECO:0000256" key="6">
    <source>
        <dbReference type="PROSITE-ProRule" id="PRU00176"/>
    </source>
</evidence>
<feature type="compositionally biased region" description="Polar residues" evidence="7">
    <location>
        <begin position="843"/>
        <end position="866"/>
    </location>
</feature>
<feature type="compositionally biased region" description="Polar residues" evidence="7">
    <location>
        <begin position="571"/>
        <end position="583"/>
    </location>
</feature>
<feature type="region of interest" description="Disordered" evidence="7">
    <location>
        <begin position="882"/>
        <end position="950"/>
    </location>
</feature>
<feature type="compositionally biased region" description="Polar residues" evidence="7">
    <location>
        <begin position="2830"/>
        <end position="2840"/>
    </location>
</feature>
<dbReference type="PANTHER" id="PTHR23189">
    <property type="entry name" value="RNA RECOGNITION MOTIF-CONTAINING"/>
    <property type="match status" value="1"/>
</dbReference>
<feature type="region of interest" description="Disordered" evidence="7">
    <location>
        <begin position="643"/>
        <end position="741"/>
    </location>
</feature>
<evidence type="ECO:0000256" key="5">
    <source>
        <dbReference type="ARBA" id="ARBA00023242"/>
    </source>
</evidence>
<evidence type="ECO:0000259" key="8">
    <source>
        <dbReference type="PROSITE" id="PS50102"/>
    </source>
</evidence>
<comment type="caution">
    <text evidence="10">The sequence shown here is derived from an EMBL/GenBank/DDBJ whole genome shotgun (WGS) entry which is preliminary data.</text>
</comment>
<keyword evidence="4 6" id="KW-0694">RNA-binding</keyword>
<dbReference type="CDD" id="cd00590">
    <property type="entry name" value="RRM_SF"/>
    <property type="match status" value="1"/>
</dbReference>
<dbReference type="EMBL" id="JTDF01000395">
    <property type="protein sequence ID" value="KAF8571647.1"/>
    <property type="molecule type" value="Genomic_DNA"/>
</dbReference>
<feature type="region of interest" description="Disordered" evidence="7">
    <location>
        <begin position="1244"/>
        <end position="1294"/>
    </location>
</feature>
<feature type="compositionally biased region" description="Low complexity" evidence="7">
    <location>
        <begin position="803"/>
        <end position="814"/>
    </location>
</feature>
<dbReference type="InterPro" id="IPR012677">
    <property type="entry name" value="Nucleotide-bd_a/b_plait_sf"/>
</dbReference>
<evidence type="ECO:0008006" key="12">
    <source>
        <dbReference type="Google" id="ProtNLM"/>
    </source>
</evidence>
<evidence type="ECO:0000256" key="3">
    <source>
        <dbReference type="ARBA" id="ARBA00022553"/>
    </source>
</evidence>
<feature type="domain" description="SPOC" evidence="9">
    <location>
        <begin position="3048"/>
        <end position="3224"/>
    </location>
</feature>
<feature type="compositionally biased region" description="Polar residues" evidence="7">
    <location>
        <begin position="815"/>
        <end position="827"/>
    </location>
</feature>
<feature type="domain" description="RRM" evidence="8">
    <location>
        <begin position="302"/>
        <end position="380"/>
    </location>
</feature>
<feature type="compositionally biased region" description="Polar residues" evidence="7">
    <location>
        <begin position="1798"/>
        <end position="1808"/>
    </location>
</feature>
<dbReference type="GO" id="GO:0003723">
    <property type="term" value="F:RNA binding"/>
    <property type="evidence" value="ECO:0007669"/>
    <property type="project" value="UniProtKB-UniRule"/>
</dbReference>
<proteinExistence type="inferred from homology"/>
<evidence type="ECO:0000256" key="4">
    <source>
        <dbReference type="ARBA" id="ARBA00022884"/>
    </source>
</evidence>
<feature type="compositionally biased region" description="Low complexity" evidence="7">
    <location>
        <begin position="590"/>
        <end position="604"/>
    </location>
</feature>
<dbReference type="PROSITE" id="PS50917">
    <property type="entry name" value="SPOC"/>
    <property type="match status" value="1"/>
</dbReference>
<feature type="region of interest" description="Disordered" evidence="7">
    <location>
        <begin position="2200"/>
        <end position="2240"/>
    </location>
</feature>
<feature type="region of interest" description="Disordered" evidence="7">
    <location>
        <begin position="1119"/>
        <end position="1203"/>
    </location>
</feature>
<evidence type="ECO:0000256" key="1">
    <source>
        <dbReference type="ARBA" id="ARBA00004123"/>
    </source>
</evidence>
<dbReference type="Proteomes" id="UP000699462">
    <property type="component" value="Unassembled WGS sequence"/>
</dbReference>
<evidence type="ECO:0000313" key="11">
    <source>
        <dbReference type="Proteomes" id="UP000699462"/>
    </source>
</evidence>
<feature type="compositionally biased region" description="Polar residues" evidence="7">
    <location>
        <begin position="1941"/>
        <end position="1952"/>
    </location>
</feature>
<feature type="compositionally biased region" description="Polar residues" evidence="7">
    <location>
        <begin position="2224"/>
        <end position="2235"/>
    </location>
</feature>
<feature type="compositionally biased region" description="Basic residues" evidence="7">
    <location>
        <begin position="1258"/>
        <end position="1267"/>
    </location>
</feature>
<evidence type="ECO:0000313" key="10">
    <source>
        <dbReference type="EMBL" id="KAF8571647.1"/>
    </source>
</evidence>
<feature type="region of interest" description="Disordered" evidence="7">
    <location>
        <begin position="1774"/>
        <end position="1808"/>
    </location>
</feature>
<comment type="subcellular location">
    <subcellularLocation>
        <location evidence="1">Nucleus</location>
    </subcellularLocation>
</comment>
<organism evidence="10 11">
    <name type="scientific">Paragonimus westermani</name>
    <dbReference type="NCBI Taxonomy" id="34504"/>
    <lineage>
        <taxon>Eukaryota</taxon>
        <taxon>Metazoa</taxon>
        <taxon>Spiralia</taxon>
        <taxon>Lophotrochozoa</taxon>
        <taxon>Platyhelminthes</taxon>
        <taxon>Trematoda</taxon>
        <taxon>Digenea</taxon>
        <taxon>Plagiorchiida</taxon>
        <taxon>Troglotremata</taxon>
        <taxon>Troglotrematidae</taxon>
        <taxon>Paragonimus</taxon>
    </lineage>
</organism>
<evidence type="ECO:0000259" key="9">
    <source>
        <dbReference type="PROSITE" id="PS50917"/>
    </source>
</evidence>
<feature type="compositionally biased region" description="Polar residues" evidence="7">
    <location>
        <begin position="2200"/>
        <end position="2217"/>
    </location>
</feature>
<feature type="region of interest" description="Disordered" evidence="7">
    <location>
        <begin position="2816"/>
        <end position="2857"/>
    </location>
</feature>
<feature type="compositionally biased region" description="Polar residues" evidence="7">
    <location>
        <begin position="2315"/>
        <end position="2331"/>
    </location>
</feature>
<keyword evidence="3" id="KW-0597">Phosphoprotein</keyword>
<feature type="compositionally biased region" description="Low complexity" evidence="7">
    <location>
        <begin position="649"/>
        <end position="694"/>
    </location>
</feature>
<keyword evidence="5" id="KW-0539">Nucleus</keyword>
<dbReference type="OrthoDB" id="6407164at2759"/>
<feature type="compositionally biased region" description="Low complexity" evidence="7">
    <location>
        <begin position="1330"/>
        <end position="1341"/>
    </location>
</feature>
<dbReference type="InterPro" id="IPR000504">
    <property type="entry name" value="RRM_dom"/>
</dbReference>
<dbReference type="InterPro" id="IPR016194">
    <property type="entry name" value="SPOC-like_C_dom_sf"/>
</dbReference>
<dbReference type="Pfam" id="PF00076">
    <property type="entry name" value="RRM_1"/>
    <property type="match status" value="1"/>
</dbReference>
<reference evidence="10 11" key="1">
    <citation type="submission" date="2019-07" db="EMBL/GenBank/DDBJ databases">
        <title>Annotation for the trematode Paragonimus westermani.</title>
        <authorList>
            <person name="Choi Y.-J."/>
        </authorList>
    </citation>
    <scope>NUCLEOTIDE SEQUENCE [LARGE SCALE GENOMIC DNA]</scope>
    <source>
        <strain evidence="10">180907_Pwestermani</strain>
    </source>
</reference>
<dbReference type="InterPro" id="IPR010912">
    <property type="entry name" value="SPOC_met"/>
</dbReference>
<feature type="compositionally biased region" description="Low complexity" evidence="7">
    <location>
        <begin position="1177"/>
        <end position="1187"/>
    </location>
</feature>
<feature type="compositionally biased region" description="Polar residues" evidence="7">
    <location>
        <begin position="932"/>
        <end position="950"/>
    </location>
</feature>
<accession>A0A8T0DY62</accession>
<dbReference type="CDD" id="cd21543">
    <property type="entry name" value="SPOC_SHARP"/>
    <property type="match status" value="1"/>
</dbReference>
<protein>
    <recommendedName>
        <fullName evidence="12">Msx2-interacting protein</fullName>
    </recommendedName>
</protein>
<dbReference type="Gene3D" id="2.40.290.10">
    <property type="match status" value="1"/>
</dbReference>
<feature type="region of interest" description="Disordered" evidence="7">
    <location>
        <begin position="1050"/>
        <end position="1069"/>
    </location>
</feature>
<feature type="compositionally biased region" description="Low complexity" evidence="7">
    <location>
        <begin position="882"/>
        <end position="910"/>
    </location>
</feature>
<dbReference type="GO" id="GO:0005634">
    <property type="term" value="C:nucleus"/>
    <property type="evidence" value="ECO:0007669"/>
    <property type="project" value="UniProtKB-SubCell"/>
</dbReference>
<sequence>MKKTRFLWIRDLPNKCRDNELRDVFGRHGSIQNVRIFKDGHSRQAIIAFMDVKSAVQAVNACNNFHGSTLKVEYCDSLDSLGINFGLLEHPLKFPNDCKDSSSKRSTSKGSREHSQPSDTKVAPTQVLKCSNGRPVVGSRFAQNPPVSCDSTSWRGLKLSNLPPLSKLTDEHLRQGLFTEFRRCGRIQLIVLPSTSVSNGPSESGRVAIVTFRRPEEAERAYQAIRSGEKLLFSTLVLAELHPGFTSPEDHPSKTTSSTGVKVLNESGQNGCSLNAETASSNFRPPSEQMLKSDAATRSPTRTLYVSGLTTGPTGPVTSAQLTTAFRKFGDIIDVQLQTSSNSALIQFAEMRGPIRAMSAHSRDPLRLGGRPLFLAYVPSPPSTGLWFSDLPTSLASLRDTALLHRLSQIVPVQQITLINRFDPSGRSQPSCASTKSDGQCNYAAYILLASPEHASRLLSDLRSGKHLEEDVALNPDFATTPTKQSPRRLVAVDFASQRQTTLVNSLKLNAARSGASSRIRVISATTIEGPACNLHQFTDSSVTKPCSQYASAKVSAVVSNDRRPNAKPDPSTTNRSSQQQVVATVPNESRAVSAKHSSCSSSVPDPAHVTTHKTSKSSYSEDVKHQCRLTTSGITMLQLKQVDRARNSSPSSLSTCSSSSSLSSESTSSSSSSSSSSTSSSVSSTSSSGSSARSRSHRVLPSPSTKCRLARSRTADVAKVSQRSRAIGSSNPLNVPRPSNTITRKVLSASSEQSVLSESTEVSDFPWTGSAGKNPAFTQHPLSVVTSIAATVLSPTRSSATSSEGLSSPGLPSVTISTGLSSNPMRKSNGIDGLSGSGHQLRPSTTNSHIPSLTTSHAPSTTTLLNGDFRVNPAVNIVPSSASSGVSSGSRSFSSTSSNSSNGGSPSNDSHTKSSHSASGPKPPITVIHSYHTQPKPCSSLTTTAPSSTKGTPILPACAITSQSKVVRPKTSGPERKSRLYCTEVSSGLKLHLSTNCPASQSPVPFSSPPTTTPLTVSIKLGNPGMPSQSAIVASPSDLSTHSESFRLTERRRTNESLPSTPCSAPPLNCTLKQTPSAEVGCDKLTLDYPSGGMSTHSTDWFTFGSPVYESMYDKIKRRTNKEAEERRRRQLEASTVREKKRRKQLKKEVQLDKSPPLNSLPYTPPESLGSEHSIKTSMTNSSSRSYRSKSGHLKLTDSTKLDDVRVKVPHSRMREGGVVSCRSSTWRPSKHLDRTWPQLLNSTHAQELSHPSPTKLAHKIKRRRRDLSSTSSSLSSNDERRSASPPGTLTRLSLGMRFPVSATYHECVRPLKGSSHSKWSAEDDESIGHSSSSLSCPSSDKSDRYTRSKKSRQSCTYPRTERFQTCNDRCKMTTVATHSSVNLRAYGRNFSKALAARPELKGVRNSCRLSESGTHDTCSVVSKRNINGSFSTELSFNNKHKLADSEEHKTHAVNDHKFQFSCGAKRRHDDENLHSRKKQRALFDCAYEHHIGRATRLSHFKKVYEQQARSPQSCFSDEANVLDFDSDYMKCSAPGSHGTTAAEFNGIKWSRRCRNRRTSTGLHSGTDDSSLPITRSPSPVHCRSPFYLVNRQIKRSCILGSSVCDGSVGKIEDDQDSVFDVFPDSDRFSTNSKSTPSTEPMEQSDFNERNFCTKFSDDEWHSSVASSSPHPTNIDFDVDFCPIDKTEQSSTTYQSTSFSSQLLSPAGKLVSPVPGDSDDDPLNIGHDVKLFVTMKKDQDADSIICTPVLDPSSAIKNSFFETSFIPQDQIEQPTCEPVEPSAIDPSNSIGAERNRSPSPNVQMKTSPNSHILSKVVHTTSMLESTSVKSPDVTEVCAIPTTYTKQESTPNDYVVITSAQNHHTFDSSSLCVMSPIVTTAVSTPYSCNPLANAISESICSSSVASVPSEPVGEQLKPVSLINKPELESSSELPQVPPPTSSLTSTFGCTPAVSNQTTDMEIKSFNNGDKVKVDVPSNSTPLHLQSPSSNTTRKSHGASSDSIKGLPIISPPPNGPPSDAHDITRYVQSVIERVKAERVEETQQAVAAAAHYHPTTSHQSNSFSISSAVSTVSGSRSFDSTHVVTHSLGAAVVTNKRSTNGQRKPLLVTTSACSSAKCSGANTFSRGSVVSASTSVHLPTTSSSNNDISSGPIVSSLSSSAGHCSSQLLTTTNASPDLQVPTIPGVNACAPLTVSVSQSASGRLTRQSQHAQPTGLQSGKRPDVSTSVDTSGTINSRKRRRSEGKSISFCVANKDVPAVQCSPLNSTSAESAHSTSRFLSSCLASPIIPIVNKPHSRLDDATGDAAHQANCTVGTTSSVCPPSSAPKSHTSVDPYEPNFDEESPPGFDHSQLHHHRSTTPVSSSPSQPSTVCGTRKAINTSPITTCTTSPGVPNVGSSPAASSCLVTSAHTTSIASADLLPDTRAVPVSTTTDSVDEVIRDVLSGQFDMQSYLSNYRAEPTTSLSRISKDSSNPKVSVTPVTSTNATSIAVPVSTLAPKSASVAASISTATPFPLSLASEPVVAAVTIPVSSNTGGANKPTIIGKNGSSSVVSIGTGNALHNTLLAALQLIPGSQVTVTHPTAASGVVGGMGTGTISATTITLPVNAARQAAANIKAAMLSATNAMSTVNTDAVPQTVANDCKVSAKLSSSEMQATTAVAACGSATATKPPLISCAAGQASAASLTQSQQRAPIQTVTIPRQTATAAAQASDTGARVRRSSGLLLKKTVLLPKSTDPSFVSTSVGSGHLSEPSTTISLQQLKTPPLDRLSGQITAARTSVTTTSIQSSLSGLSTPNISSAFSGASHSSNACLPVVSQPHGPGNTAPPFVQLTSPTSDTTLPQPPYGRSPARAVAPLLSGRSPPIAAPQLNNHTMQTLIDRLSGAVEPSVLIALAQAAVGGTGLGGAGGVNDLGHSDTETQVANYLRLLAHQLTDSRLCNGPTAKHVGPNVSLSEVHGKVTMHATATSPPNNPVFAQLNHQSQRAPQSATSSMYINAPSPDVNLVAAAAVSRPCSNADTNALISPPIVPPSRPIPPQPPGATSLNPISWNSLSHTYPLVWQGRLSLKNAETRVALHYIYGNPNLLHDCMRLLASGGGGQSQHSLVASGGPLRIVQRMRLEPAQLEGVQRKIHQDGASCVCLALPAGSGPVELMKQTQILNDSFIRYMQEKVAAARSLCGPYFPTVRVLACSTKSCCSGTASSCSPSQSITLVGRDYDGLIQMTGGSSISSPAVRSQSIDYSSHARLTCPTSRRPFAHV</sequence>
<feature type="region of interest" description="Disordered" evidence="7">
    <location>
        <begin position="1624"/>
        <end position="1646"/>
    </location>
</feature>
<feature type="compositionally biased region" description="Low complexity" evidence="7">
    <location>
        <begin position="2358"/>
        <end position="2371"/>
    </location>
</feature>
<feature type="region of interest" description="Disordered" evidence="7">
    <location>
        <begin position="1966"/>
        <end position="2019"/>
    </location>
</feature>
<feature type="compositionally biased region" description="Polar residues" evidence="7">
    <location>
        <begin position="1976"/>
        <end position="2002"/>
    </location>
</feature>
<dbReference type="Gene3D" id="3.30.70.330">
    <property type="match status" value="3"/>
</dbReference>
<feature type="region of interest" description="Disordered" evidence="7">
    <location>
        <begin position="556"/>
        <end position="625"/>
    </location>
</feature>
<feature type="region of interest" description="Disordered" evidence="7">
    <location>
        <begin position="1320"/>
        <end position="1356"/>
    </location>
</feature>
<feature type="region of interest" description="Disordered" evidence="7">
    <location>
        <begin position="1927"/>
        <end position="1952"/>
    </location>
</feature>
<name>A0A8T0DY62_9TREM</name>
<dbReference type="SMART" id="SM00360">
    <property type="entry name" value="RRM"/>
    <property type="match status" value="3"/>
</dbReference>
<feature type="region of interest" description="Disordered" evidence="7">
    <location>
        <begin position="97"/>
        <end position="124"/>
    </location>
</feature>
<feature type="compositionally biased region" description="Polar residues" evidence="7">
    <location>
        <begin position="1244"/>
        <end position="1254"/>
    </location>
</feature>
<feature type="region of interest" description="Disordered" evidence="7">
    <location>
        <begin position="278"/>
        <end position="297"/>
    </location>
</feature>
<dbReference type="PROSITE" id="PS50102">
    <property type="entry name" value="RRM"/>
    <property type="match status" value="2"/>
</dbReference>
<keyword evidence="11" id="KW-1185">Reference proteome</keyword>
<dbReference type="SUPFAM" id="SSF100939">
    <property type="entry name" value="SPOC domain-like"/>
    <property type="match status" value="1"/>
</dbReference>
<evidence type="ECO:0000256" key="2">
    <source>
        <dbReference type="ARBA" id="ARBA00005387"/>
    </source>
</evidence>
<dbReference type="InterPro" id="IPR012921">
    <property type="entry name" value="SPOC_C"/>
</dbReference>
<feature type="region of interest" description="Disordered" evidence="7">
    <location>
        <begin position="2315"/>
        <end position="2373"/>
    </location>
</feature>
<dbReference type="Pfam" id="PF07744">
    <property type="entry name" value="SPOC"/>
    <property type="match status" value="1"/>
</dbReference>
<feature type="region of interest" description="Disordered" evidence="7">
    <location>
        <begin position="799"/>
        <end position="866"/>
    </location>
</feature>
<dbReference type="SUPFAM" id="SSF54928">
    <property type="entry name" value="RNA-binding domain, RBD"/>
    <property type="match status" value="2"/>
</dbReference>